<evidence type="ECO:0000313" key="5">
    <source>
        <dbReference type="EMBL" id="SDE68470.1"/>
    </source>
</evidence>
<gene>
    <name evidence="5" type="ORF">SAMN05444167_0139</name>
</gene>
<organism evidence="5 6">
    <name type="scientific">Terriglobus roseus</name>
    <dbReference type="NCBI Taxonomy" id="392734"/>
    <lineage>
        <taxon>Bacteria</taxon>
        <taxon>Pseudomonadati</taxon>
        <taxon>Acidobacteriota</taxon>
        <taxon>Terriglobia</taxon>
        <taxon>Terriglobales</taxon>
        <taxon>Acidobacteriaceae</taxon>
        <taxon>Terriglobus</taxon>
    </lineage>
</organism>
<dbReference type="AlphaFoldDB" id="A0A1G7EXQ3"/>
<dbReference type="InterPro" id="IPR032783">
    <property type="entry name" value="AraC_lig"/>
</dbReference>
<accession>A0A1G7EXQ3</accession>
<evidence type="ECO:0000259" key="4">
    <source>
        <dbReference type="PROSITE" id="PS01124"/>
    </source>
</evidence>
<dbReference type="InterPro" id="IPR009057">
    <property type="entry name" value="Homeodomain-like_sf"/>
</dbReference>
<dbReference type="PROSITE" id="PS01124">
    <property type="entry name" value="HTH_ARAC_FAMILY_2"/>
    <property type="match status" value="1"/>
</dbReference>
<dbReference type="Proteomes" id="UP000182427">
    <property type="component" value="Chromosome I"/>
</dbReference>
<dbReference type="PANTHER" id="PTHR46796:SF7">
    <property type="entry name" value="ARAC FAMILY TRANSCRIPTIONAL REGULATOR"/>
    <property type="match status" value="1"/>
</dbReference>
<dbReference type="Pfam" id="PF12833">
    <property type="entry name" value="HTH_18"/>
    <property type="match status" value="1"/>
</dbReference>
<keyword evidence="3" id="KW-0804">Transcription</keyword>
<evidence type="ECO:0000256" key="1">
    <source>
        <dbReference type="ARBA" id="ARBA00023015"/>
    </source>
</evidence>
<dbReference type="PRINTS" id="PR00032">
    <property type="entry name" value="HTHARAC"/>
</dbReference>
<dbReference type="Pfam" id="PF12852">
    <property type="entry name" value="Cupin_6"/>
    <property type="match status" value="1"/>
</dbReference>
<evidence type="ECO:0000256" key="3">
    <source>
        <dbReference type="ARBA" id="ARBA00023163"/>
    </source>
</evidence>
<dbReference type="PROSITE" id="PS00041">
    <property type="entry name" value="HTH_ARAC_FAMILY_1"/>
    <property type="match status" value="1"/>
</dbReference>
<keyword evidence="6" id="KW-1185">Reference proteome</keyword>
<dbReference type="PANTHER" id="PTHR46796">
    <property type="entry name" value="HTH-TYPE TRANSCRIPTIONAL ACTIVATOR RHAS-RELATED"/>
    <property type="match status" value="1"/>
</dbReference>
<protein>
    <submittedName>
        <fullName evidence="5">Transcriptional regulator, AraC family</fullName>
    </submittedName>
</protein>
<dbReference type="SUPFAM" id="SSF46689">
    <property type="entry name" value="Homeodomain-like"/>
    <property type="match status" value="2"/>
</dbReference>
<dbReference type="SMART" id="SM00342">
    <property type="entry name" value="HTH_ARAC"/>
    <property type="match status" value="1"/>
</dbReference>
<dbReference type="InterPro" id="IPR018060">
    <property type="entry name" value="HTH_AraC"/>
</dbReference>
<sequence>MDPITDIFKTMHVTAFGLHRLEATVPWGVKQENRSEEKVTPSGKKTPPADLAHFAMLSRGSCWLSVEGIAEPIPLSGGDCFLVAKGTSIVLRDSPRTRPKWTFREIGALANGNVAQCGGGGAPTTIVCGSLSFDRASLKPITQLLPSFILMKADEERTLALHNTVQALASEMAVQAPGSEVVATRLAEVLFIQVLRAHIALGQQRNKGWLRAIFDPQMGVALSAVHDSVSAAWTVESLAAAAGMSRSAFAVRFKELLGQTPMEYVTEWRMQKAMQLLQQRDKKLIDVARLVGYESDAAFSKAFKRVVGVNPGEYLKRGFEDHRNAGMTEDF</sequence>
<keyword evidence="1" id="KW-0805">Transcription regulation</keyword>
<feature type="domain" description="HTH araC/xylS-type" evidence="4">
    <location>
        <begin position="219"/>
        <end position="317"/>
    </location>
</feature>
<dbReference type="Gene3D" id="1.10.10.60">
    <property type="entry name" value="Homeodomain-like"/>
    <property type="match status" value="2"/>
</dbReference>
<dbReference type="GO" id="GO:0043565">
    <property type="term" value="F:sequence-specific DNA binding"/>
    <property type="evidence" value="ECO:0007669"/>
    <property type="project" value="InterPro"/>
</dbReference>
<keyword evidence="2" id="KW-0238">DNA-binding</keyword>
<dbReference type="InterPro" id="IPR050204">
    <property type="entry name" value="AraC_XylS_family_regulators"/>
</dbReference>
<reference evidence="6" key="1">
    <citation type="submission" date="2016-10" db="EMBL/GenBank/DDBJ databases">
        <authorList>
            <person name="Varghese N."/>
            <person name="Submissions S."/>
        </authorList>
    </citation>
    <scope>NUCLEOTIDE SEQUENCE [LARGE SCALE GENOMIC DNA]</scope>
    <source>
        <strain evidence="6">GAS232</strain>
    </source>
</reference>
<proteinExistence type="predicted"/>
<dbReference type="RefSeq" id="WP_197674957.1">
    <property type="nucleotide sequence ID" value="NZ_LT629690.1"/>
</dbReference>
<dbReference type="GO" id="GO:0003700">
    <property type="term" value="F:DNA-binding transcription factor activity"/>
    <property type="evidence" value="ECO:0007669"/>
    <property type="project" value="InterPro"/>
</dbReference>
<dbReference type="InterPro" id="IPR020449">
    <property type="entry name" value="Tscrpt_reg_AraC-type_HTH"/>
</dbReference>
<dbReference type="EMBL" id="LT629690">
    <property type="protein sequence ID" value="SDE68470.1"/>
    <property type="molecule type" value="Genomic_DNA"/>
</dbReference>
<dbReference type="InterPro" id="IPR018062">
    <property type="entry name" value="HTH_AraC-typ_CS"/>
</dbReference>
<name>A0A1G7EXQ3_9BACT</name>
<evidence type="ECO:0000313" key="6">
    <source>
        <dbReference type="Proteomes" id="UP000182427"/>
    </source>
</evidence>
<evidence type="ECO:0000256" key="2">
    <source>
        <dbReference type="ARBA" id="ARBA00023125"/>
    </source>
</evidence>